<protein>
    <recommendedName>
        <fullName evidence="4">Probable cell division protein WhiA</fullName>
    </recommendedName>
</protein>
<keyword evidence="9" id="KW-1185">Reference proteome</keyword>
<evidence type="ECO:0000313" key="9">
    <source>
        <dbReference type="Proteomes" id="UP000184612"/>
    </source>
</evidence>
<dbReference type="STRING" id="1121345.SAMN02745217_02053"/>
<keyword evidence="3 4" id="KW-0131">Cell cycle</keyword>
<dbReference type="GO" id="GO:0043937">
    <property type="term" value="P:regulation of sporulation"/>
    <property type="evidence" value="ECO:0007669"/>
    <property type="project" value="InterPro"/>
</dbReference>
<keyword evidence="2 4" id="KW-0238">DNA-binding</keyword>
<evidence type="ECO:0000259" key="5">
    <source>
        <dbReference type="Pfam" id="PF02650"/>
    </source>
</evidence>
<reference evidence="8 9" key="1">
    <citation type="submission" date="2016-12" db="EMBL/GenBank/DDBJ databases">
        <authorList>
            <person name="Song W.-J."/>
            <person name="Kurnit D.M."/>
        </authorList>
    </citation>
    <scope>NUCLEOTIDE SEQUENCE [LARGE SCALE GENOMIC DNA]</scope>
    <source>
        <strain evidence="8 9">DSM 12503</strain>
    </source>
</reference>
<dbReference type="GO" id="GO:0051301">
    <property type="term" value="P:cell division"/>
    <property type="evidence" value="ECO:0007669"/>
    <property type="project" value="UniProtKB-UniRule"/>
</dbReference>
<evidence type="ECO:0000256" key="1">
    <source>
        <dbReference type="ARBA" id="ARBA00022618"/>
    </source>
</evidence>
<dbReference type="InterPro" id="IPR018478">
    <property type="entry name" value="Sporu_reg_WhiA_N_dom"/>
</dbReference>
<dbReference type="NCBIfam" id="TIGR00647">
    <property type="entry name" value="DNA_bind_WhiA"/>
    <property type="match status" value="1"/>
</dbReference>
<evidence type="ECO:0000313" key="8">
    <source>
        <dbReference type="EMBL" id="SHO48828.1"/>
    </source>
</evidence>
<dbReference type="OrthoDB" id="401278at2"/>
<dbReference type="InterPro" id="IPR039518">
    <property type="entry name" value="WhiA_LAGLIDADG_dom"/>
</dbReference>
<feature type="domain" description="Sporulation regulator WhiA C-terminal" evidence="5">
    <location>
        <begin position="226"/>
        <end position="308"/>
    </location>
</feature>
<feature type="domain" description="Sporulation transcription regulator WhiA N-terminal" evidence="6">
    <location>
        <begin position="19"/>
        <end position="107"/>
    </location>
</feature>
<sequence>MSFSKEVKDELSRQLSPARHCMIAEIAAVISLCGRVLINDKDCITLKIHTENITVARKYFTLIKKTFNINTEISIRRNSYLKMSKMYTLSIVGHDDAVRILKATKLIDESMEIGENLSAISNLVIQNVCCKRAFIRGAFLAAGSISDPEKTYHFEIVAPNEDKAIQIRDIINSFSVDAKIVRRKKYYVVYVKEGSQIVDLLNIMEAHVALMNLENVRILKEMRNSINRQVNCEAANINKTVMAASKQLEDIRYLKNTVGLGELAEGLEEIAELRLEYPESSLKELGALLNPPIGKSGVNHRLRKLSILADNLREQKEEVNYGNKENID</sequence>
<dbReference type="Gene3D" id="3.10.28.10">
    <property type="entry name" value="Homing endonucleases"/>
    <property type="match status" value="1"/>
</dbReference>
<dbReference type="PANTHER" id="PTHR37307:SF1">
    <property type="entry name" value="CELL DIVISION PROTEIN WHIA-RELATED"/>
    <property type="match status" value="1"/>
</dbReference>
<dbReference type="HAMAP" id="MF_01420">
    <property type="entry name" value="HTH_type_WhiA"/>
    <property type="match status" value="1"/>
</dbReference>
<evidence type="ECO:0000256" key="4">
    <source>
        <dbReference type="HAMAP-Rule" id="MF_01420"/>
    </source>
</evidence>
<comment type="function">
    <text evidence="4">Involved in cell division and chromosome segregation.</text>
</comment>
<evidence type="ECO:0000259" key="7">
    <source>
        <dbReference type="Pfam" id="PF14527"/>
    </source>
</evidence>
<dbReference type="Pfam" id="PF10298">
    <property type="entry name" value="WhiA_N"/>
    <property type="match status" value="1"/>
</dbReference>
<proteinExistence type="inferred from homology"/>
<dbReference type="PANTHER" id="PTHR37307">
    <property type="entry name" value="CELL DIVISION PROTEIN WHIA-RELATED"/>
    <property type="match status" value="1"/>
</dbReference>
<dbReference type="Pfam" id="PF14527">
    <property type="entry name" value="LAGLIDADG_WhiA"/>
    <property type="match status" value="1"/>
</dbReference>
<organism evidence="8 9">
    <name type="scientific">Anaerocolumna xylanovorans DSM 12503</name>
    <dbReference type="NCBI Taxonomy" id="1121345"/>
    <lineage>
        <taxon>Bacteria</taxon>
        <taxon>Bacillati</taxon>
        <taxon>Bacillota</taxon>
        <taxon>Clostridia</taxon>
        <taxon>Lachnospirales</taxon>
        <taxon>Lachnospiraceae</taxon>
        <taxon>Anaerocolumna</taxon>
    </lineage>
</organism>
<dbReference type="InterPro" id="IPR003802">
    <property type="entry name" value="Sporulation_regulator_WhiA"/>
</dbReference>
<keyword evidence="1 4" id="KW-0132">Cell division</keyword>
<dbReference type="InterPro" id="IPR023054">
    <property type="entry name" value="Sporulation_regulator_WhiA_C"/>
</dbReference>
<evidence type="ECO:0000259" key="6">
    <source>
        <dbReference type="Pfam" id="PF10298"/>
    </source>
</evidence>
<dbReference type="Proteomes" id="UP000184612">
    <property type="component" value="Unassembled WGS sequence"/>
</dbReference>
<dbReference type="InterPro" id="IPR027434">
    <property type="entry name" value="Homing_endonucl"/>
</dbReference>
<dbReference type="EMBL" id="FRFD01000005">
    <property type="protein sequence ID" value="SHO48828.1"/>
    <property type="molecule type" value="Genomic_DNA"/>
</dbReference>
<feature type="domain" description="WhiA LAGLIDADG-like" evidence="7">
    <location>
        <begin position="132"/>
        <end position="223"/>
    </location>
</feature>
<dbReference type="GO" id="GO:0003677">
    <property type="term" value="F:DNA binding"/>
    <property type="evidence" value="ECO:0007669"/>
    <property type="project" value="UniProtKB-UniRule"/>
</dbReference>
<dbReference type="RefSeq" id="WP_073588737.1">
    <property type="nucleotide sequence ID" value="NZ_FRFD01000005.1"/>
</dbReference>
<gene>
    <name evidence="4" type="primary">whiA</name>
    <name evidence="8" type="ORF">SAMN02745217_02053</name>
</gene>
<dbReference type="AlphaFoldDB" id="A0A1M7Y8I1"/>
<dbReference type="Pfam" id="PF02650">
    <property type="entry name" value="HTH_WhiA"/>
    <property type="match status" value="1"/>
</dbReference>
<evidence type="ECO:0000256" key="2">
    <source>
        <dbReference type="ARBA" id="ARBA00023125"/>
    </source>
</evidence>
<name>A0A1M7Y8I1_9FIRM</name>
<evidence type="ECO:0000256" key="3">
    <source>
        <dbReference type="ARBA" id="ARBA00023306"/>
    </source>
</evidence>
<comment type="similarity">
    <text evidence="4">Belongs to the WhiA family.</text>
</comment>
<dbReference type="SUPFAM" id="SSF55608">
    <property type="entry name" value="Homing endonucleases"/>
    <property type="match status" value="1"/>
</dbReference>
<accession>A0A1M7Y8I1</accession>